<dbReference type="InterPro" id="IPR015797">
    <property type="entry name" value="NUDIX_hydrolase-like_dom_sf"/>
</dbReference>
<evidence type="ECO:0000313" key="13">
    <source>
        <dbReference type="Proteomes" id="UP000552241"/>
    </source>
</evidence>
<dbReference type="InterPro" id="IPR056375">
    <property type="entry name" value="Idi_bact"/>
</dbReference>
<dbReference type="InterPro" id="IPR011876">
    <property type="entry name" value="IsopentenylPP_isomerase_typ1"/>
</dbReference>
<dbReference type="GO" id="GO:0009240">
    <property type="term" value="P:isopentenyl diphosphate biosynthetic process"/>
    <property type="evidence" value="ECO:0007669"/>
    <property type="project" value="TreeGrafter"/>
</dbReference>
<evidence type="ECO:0000256" key="8">
    <source>
        <dbReference type="ARBA" id="ARBA00023229"/>
    </source>
</evidence>
<feature type="domain" description="Nudix hydrolase" evidence="11">
    <location>
        <begin position="28"/>
        <end position="160"/>
    </location>
</feature>
<dbReference type="EC" id="5.3.3.2" evidence="3 10"/>
<evidence type="ECO:0000256" key="9">
    <source>
        <dbReference type="ARBA" id="ARBA00023235"/>
    </source>
</evidence>
<evidence type="ECO:0000256" key="2">
    <source>
        <dbReference type="ARBA" id="ARBA00007579"/>
    </source>
</evidence>
<dbReference type="SUPFAM" id="SSF55811">
    <property type="entry name" value="Nudix"/>
    <property type="match status" value="1"/>
</dbReference>
<accession>A0A838ZSS7</accession>
<gene>
    <name evidence="12" type="primary">idi</name>
    <name evidence="12" type="ORF">HU137_09630</name>
</gene>
<evidence type="ECO:0000256" key="3">
    <source>
        <dbReference type="ARBA" id="ARBA00012057"/>
    </source>
</evidence>
<dbReference type="PANTHER" id="PTHR10885">
    <property type="entry name" value="ISOPENTENYL-DIPHOSPHATE DELTA-ISOMERASE"/>
    <property type="match status" value="1"/>
</dbReference>
<evidence type="ECO:0000256" key="6">
    <source>
        <dbReference type="ARBA" id="ARBA00022842"/>
    </source>
</evidence>
<evidence type="ECO:0000256" key="5">
    <source>
        <dbReference type="ARBA" id="ARBA00022723"/>
    </source>
</evidence>
<evidence type="ECO:0000256" key="4">
    <source>
        <dbReference type="ARBA" id="ARBA00022490"/>
    </source>
</evidence>
<comment type="similarity">
    <text evidence="2">Belongs to the IPP isomerase type 1 family.</text>
</comment>
<dbReference type="HAMAP" id="MF_00202">
    <property type="entry name" value="Idi"/>
    <property type="match status" value="1"/>
</dbReference>
<dbReference type="PIRSF" id="PIRSF018427">
    <property type="entry name" value="Isopntndiph_ism"/>
    <property type="match status" value="1"/>
</dbReference>
<name>A0A838ZSS7_9FLAO</name>
<dbReference type="GO" id="GO:0005737">
    <property type="term" value="C:cytoplasm"/>
    <property type="evidence" value="ECO:0007669"/>
    <property type="project" value="TreeGrafter"/>
</dbReference>
<organism evidence="12 13">
    <name type="scientific">Moheibacter lacus</name>
    <dbReference type="NCBI Taxonomy" id="2745851"/>
    <lineage>
        <taxon>Bacteria</taxon>
        <taxon>Pseudomonadati</taxon>
        <taxon>Bacteroidota</taxon>
        <taxon>Flavobacteriia</taxon>
        <taxon>Flavobacteriales</taxon>
        <taxon>Weeksellaceae</taxon>
        <taxon>Moheibacter</taxon>
    </lineage>
</organism>
<dbReference type="UniPathway" id="UPA00059">
    <property type="reaction ID" value="UER00104"/>
</dbReference>
<dbReference type="NCBIfam" id="NF002995">
    <property type="entry name" value="PRK03759.1"/>
    <property type="match status" value="1"/>
</dbReference>
<keyword evidence="8" id="KW-0414">Isoprene biosynthesis</keyword>
<reference evidence="12 13" key="1">
    <citation type="submission" date="2020-07" db="EMBL/GenBank/DDBJ databases">
        <title>Moheibacter lacus sp. nov., a member of the family Flavobacteriaceae isolated from freshwater lake sediment.</title>
        <authorList>
            <person name="Liu Y."/>
        </authorList>
    </citation>
    <scope>NUCLEOTIDE SEQUENCE [LARGE SCALE GENOMIC DNA]</scope>
    <source>
        <strain evidence="12 13">BDHS18</strain>
    </source>
</reference>
<dbReference type="PROSITE" id="PS51462">
    <property type="entry name" value="NUDIX"/>
    <property type="match status" value="1"/>
</dbReference>
<keyword evidence="9 12" id="KW-0413">Isomerase</keyword>
<comment type="caution">
    <text evidence="12">The sequence shown here is derived from an EMBL/GenBank/DDBJ whole genome shotgun (WGS) entry which is preliminary data.</text>
</comment>
<keyword evidence="5" id="KW-0479">Metal-binding</keyword>
<dbReference type="Proteomes" id="UP000552241">
    <property type="component" value="Unassembled WGS sequence"/>
</dbReference>
<keyword evidence="7" id="KW-0464">Manganese</keyword>
<evidence type="ECO:0000259" key="11">
    <source>
        <dbReference type="PROSITE" id="PS51462"/>
    </source>
</evidence>
<dbReference type="Pfam" id="PF00293">
    <property type="entry name" value="NUDIX"/>
    <property type="match status" value="1"/>
</dbReference>
<sequence>MNEFVVLVDEKDQQLGLMEKQQAHVAGLLHRAFSVFVFNSNGELLLQQRAADKYHSPLLWTNTCCSHPRKNETYLEAAHRRLQEEMGFDCELEEKFHFIYKAQLGERLFEHELDHVFVGQYDGAISINPEEVEETKWVSMEELELDMKNNPENYTIWFRIIFDEYLAKLQYASNDK</sequence>
<proteinExistence type="inferred from homology"/>
<dbReference type="CDD" id="cd02885">
    <property type="entry name" value="NUDIX_IPP_Isomerase"/>
    <property type="match status" value="1"/>
</dbReference>
<dbReference type="PANTHER" id="PTHR10885:SF0">
    <property type="entry name" value="ISOPENTENYL-DIPHOSPHATE DELTA-ISOMERASE"/>
    <property type="match status" value="1"/>
</dbReference>
<evidence type="ECO:0000256" key="10">
    <source>
        <dbReference type="NCBIfam" id="TIGR02150"/>
    </source>
</evidence>
<keyword evidence="13" id="KW-1185">Reference proteome</keyword>
<keyword evidence="4" id="KW-0963">Cytoplasm</keyword>
<protein>
    <recommendedName>
        <fullName evidence="3 10">Isopentenyl-diphosphate delta-isomerase</fullName>
        <ecNumber evidence="3 10">5.3.3.2</ecNumber>
    </recommendedName>
</protein>
<dbReference type="NCBIfam" id="TIGR02150">
    <property type="entry name" value="IPP_isom_1"/>
    <property type="match status" value="1"/>
</dbReference>
<dbReference type="AlphaFoldDB" id="A0A838ZSS7"/>
<evidence type="ECO:0000313" key="12">
    <source>
        <dbReference type="EMBL" id="MBA5630030.1"/>
    </source>
</evidence>
<keyword evidence="6" id="KW-0460">Magnesium</keyword>
<dbReference type="Gene3D" id="3.90.79.10">
    <property type="entry name" value="Nucleoside Triphosphate Pyrophosphohydrolase"/>
    <property type="match status" value="1"/>
</dbReference>
<comment type="pathway">
    <text evidence="1">Isoprenoid biosynthesis; dimethylallyl diphosphate biosynthesis; dimethylallyl diphosphate from isopentenyl diphosphate: step 1/1.</text>
</comment>
<evidence type="ECO:0000256" key="7">
    <source>
        <dbReference type="ARBA" id="ARBA00023211"/>
    </source>
</evidence>
<dbReference type="GO" id="GO:0046872">
    <property type="term" value="F:metal ion binding"/>
    <property type="evidence" value="ECO:0007669"/>
    <property type="project" value="UniProtKB-KW"/>
</dbReference>
<dbReference type="EMBL" id="JACDZE010000003">
    <property type="protein sequence ID" value="MBA5630030.1"/>
    <property type="molecule type" value="Genomic_DNA"/>
</dbReference>
<dbReference type="GO" id="GO:0050992">
    <property type="term" value="P:dimethylallyl diphosphate biosynthetic process"/>
    <property type="evidence" value="ECO:0007669"/>
    <property type="project" value="UniProtKB-UniPathway"/>
</dbReference>
<dbReference type="GO" id="GO:0004452">
    <property type="term" value="F:isopentenyl-diphosphate delta-isomerase activity"/>
    <property type="evidence" value="ECO:0007669"/>
    <property type="project" value="UniProtKB-UniRule"/>
</dbReference>
<dbReference type="RefSeq" id="WP_182043638.1">
    <property type="nucleotide sequence ID" value="NZ_JACDZE010000003.1"/>
</dbReference>
<evidence type="ECO:0000256" key="1">
    <source>
        <dbReference type="ARBA" id="ARBA00004826"/>
    </source>
</evidence>
<dbReference type="InterPro" id="IPR000086">
    <property type="entry name" value="NUDIX_hydrolase_dom"/>
</dbReference>